<dbReference type="GO" id="GO:0000972">
    <property type="term" value="P:transcription-dependent tethering of RNA polymerase II gene DNA at nuclear periphery"/>
    <property type="evidence" value="ECO:0007669"/>
    <property type="project" value="TreeGrafter"/>
</dbReference>
<dbReference type="Gene3D" id="1.25.40.440">
    <property type="entry name" value="Nucleoporin, helical domain, central subdomain"/>
    <property type="match status" value="1"/>
</dbReference>
<keyword evidence="3" id="KW-0813">Transport</keyword>
<feature type="domain" description="Nucleoporin Nup133/Nup155-like N-terminal" evidence="7">
    <location>
        <begin position="59"/>
        <end position="362"/>
    </location>
</feature>
<accession>A0A1R2BW19</accession>
<dbReference type="InterPro" id="IPR014908">
    <property type="entry name" value="Nucleoporin_Nup133/Nup155_N"/>
</dbReference>
<evidence type="ECO:0000256" key="4">
    <source>
        <dbReference type="ARBA" id="ARBA00023242"/>
    </source>
</evidence>
<dbReference type="Pfam" id="PF08801">
    <property type="entry name" value="Nucleoporin_N"/>
    <property type="match status" value="1"/>
</dbReference>
<evidence type="ECO:0000256" key="3">
    <source>
        <dbReference type="ARBA" id="ARBA00022448"/>
    </source>
</evidence>
<dbReference type="OrthoDB" id="338970at2759"/>
<comment type="caution">
    <text evidence="8">The sequence shown here is derived from an EMBL/GenBank/DDBJ whole genome shotgun (WGS) entry which is preliminary data.</text>
</comment>
<dbReference type="GO" id="GO:0006405">
    <property type="term" value="P:RNA export from nucleus"/>
    <property type="evidence" value="ECO:0007669"/>
    <property type="project" value="TreeGrafter"/>
</dbReference>
<sequence length="1354" mass="156964">MSIPPPSTKKILTEELTRLKSGISGSQTLETYMALEEQHLDLKNFYERGQAEERYQQGFQDFYKKRAYEIPENLLSIYQNSGDHSVLSGILPEIYRVWYSYDNIIYFWDYSNSNAYTQYPVAEDMVVNVSLVPKNSDLFTNRVRFMLLIVTKNQINFVGVSLDPEFRLIEADVKAITDEIPIQSVTVLKDGRVIMGGADGSISELKYSNSSWFTSTKRYKRCEISGGFFSIFVPKFMKNLSSQTVTQLTVDNSRNILYALIKSSLGKYRIEAYDLGINEKTSKRICKITSSQMLKRLKELNQRMYSLHPDRLEIVHIEALSKTLTTDYHLLAVTKNGIRVFFVIIELMIYSYSQDQMQDFKPIEDFTLYIKFPPAAVKFSEGLDLSPCVLGNTSDKPTSFEKCFMTETGNFVLLEQSDRSSRFLCISRSMSRIALLQTELNRASNEYEETVTCFAELADTGIQHIQEVKAYQKLNSAISQLCNYTPRSEFRYKNPTRNLDCSSGCLSYECLPNLSNVLYRPPSDLLILTSRQLLEFTEIRPIDLLYQILVTSDDKGKIAEFSQSFGILHTCILLLTMLIGPVVIINGQETIISPVPESEYQKAKHYFKELGNYKNIDNSLHSLKLDDPMMCLADHKALYVYLSRILRPVWEENLSFSEGDLQNQIEQFQPAQLLEVKTRLEKFRFFVCREYTESTKKNGSSVYNLVEFTKRNEDALELLSLISQDFSFRRVVNELIDEDKELLMNISYRKFVSTPQGHNLAKALIEAYILTLRNPRSARQKRPNLMETLKDLTGKCSSFFNSVDSEIYIARECLYKALSTDTTSNRDELIEEALKHLIHNAASVGLGKVLYDLKQLRCYRWIICICIQKSIDINEIKGQDGKEEINECYELLTRILSDLKDSIQGVPSCIWFEKIPNEMLYEIKDEIVNEFCRHQDKNIHRILFQWLLECNLTTEILQIDSPFIKTFIEESLKNNSLGDSELLAKYCLKMNDYINSYKEFDKLASAKNSDILIEDRIKYLETCSFCLEKHIETFTGTSEEKKIFDQERENLKAKKNLARIQNNIKQVLRSMGVNQSKISSLDIELIQVNDMFENYCKKYNLYISQFEILDYIYNYTQMDKREVINSMKSTFIPIINECAELSWPGVLCERLSDLGKKYPYAFNTELVIKKVESLNLIKNCESTWLISLLVSLPIPEGFAEIWTIYYSHWKSSFNEPSLLCFFSIRCECLIRLWFSELKKHIIETDIWDKQSRDKAPKEKFVEKLDELKEFFVESKEIGIYISPDKASKILIALGTLEKNLNSLKTELMTGDMDSKRLRRRINFDNTEMSGVSERSISKDQESSRVVKISKSIFK</sequence>
<name>A0A1R2BW19_9CILI</name>
<dbReference type="InterPro" id="IPR042533">
    <property type="entry name" value="Nucleoporin_Nup155_C_1"/>
</dbReference>
<dbReference type="EMBL" id="MPUH01000408">
    <property type="protein sequence ID" value="OMJ80785.1"/>
    <property type="molecule type" value="Genomic_DNA"/>
</dbReference>
<dbReference type="InterPro" id="IPR042538">
    <property type="entry name" value="Nucleoporin_Nup155_C_3"/>
</dbReference>
<dbReference type="Gene3D" id="1.25.40.450">
    <property type="entry name" value="Nucleoporin, helical domain, N-terminal subdomain"/>
    <property type="match status" value="1"/>
</dbReference>
<dbReference type="PANTHER" id="PTHR10350">
    <property type="entry name" value="NUCLEAR PORE COMPLEX PROTEIN NUP155"/>
    <property type="match status" value="1"/>
</dbReference>
<dbReference type="Gene3D" id="1.20.58.1780">
    <property type="match status" value="1"/>
</dbReference>
<keyword evidence="9" id="KW-1185">Reference proteome</keyword>
<evidence type="ECO:0000313" key="8">
    <source>
        <dbReference type="EMBL" id="OMJ80785.1"/>
    </source>
</evidence>
<evidence type="ECO:0000259" key="7">
    <source>
        <dbReference type="Pfam" id="PF08801"/>
    </source>
</evidence>
<evidence type="ECO:0000256" key="2">
    <source>
        <dbReference type="ARBA" id="ARBA00007373"/>
    </source>
</evidence>
<dbReference type="InterPro" id="IPR042537">
    <property type="entry name" value="Nucleoporin_Nup155_C_2"/>
</dbReference>
<feature type="coiled-coil region" evidence="5">
    <location>
        <begin position="1043"/>
        <end position="1070"/>
    </location>
</feature>
<keyword evidence="4" id="KW-0539">Nucleus</keyword>
<protein>
    <submittedName>
        <fullName evidence="8">Uncharacterized protein</fullName>
    </submittedName>
</protein>
<feature type="domain" description="Nucleoporin Nup133/Nup155-like C-terminal" evidence="6">
    <location>
        <begin position="635"/>
        <end position="1265"/>
    </location>
</feature>
<evidence type="ECO:0000313" key="9">
    <source>
        <dbReference type="Proteomes" id="UP000187209"/>
    </source>
</evidence>
<dbReference type="GO" id="GO:0006606">
    <property type="term" value="P:protein import into nucleus"/>
    <property type="evidence" value="ECO:0007669"/>
    <property type="project" value="TreeGrafter"/>
</dbReference>
<dbReference type="GO" id="GO:0017056">
    <property type="term" value="F:structural constituent of nuclear pore"/>
    <property type="evidence" value="ECO:0007669"/>
    <property type="project" value="InterPro"/>
</dbReference>
<dbReference type="Pfam" id="PF03177">
    <property type="entry name" value="Nucleoporin_C"/>
    <property type="match status" value="1"/>
</dbReference>
<dbReference type="Gene3D" id="1.20.120.1880">
    <property type="entry name" value="Nucleoporin, helical C-terminal domain"/>
    <property type="match status" value="1"/>
</dbReference>
<comment type="similarity">
    <text evidence="2">Belongs to the non-repetitive/WGA-negative nucleoporin family.</text>
</comment>
<dbReference type="PANTHER" id="PTHR10350:SF6">
    <property type="entry name" value="NUCLEAR PORE COMPLEX PROTEIN NUP155"/>
    <property type="match status" value="1"/>
</dbReference>
<evidence type="ECO:0000259" key="6">
    <source>
        <dbReference type="Pfam" id="PF03177"/>
    </source>
</evidence>
<proteinExistence type="inferred from homology"/>
<evidence type="ECO:0000256" key="5">
    <source>
        <dbReference type="SAM" id="Coils"/>
    </source>
</evidence>
<gene>
    <name evidence="8" type="ORF">SteCoe_18893</name>
</gene>
<dbReference type="GO" id="GO:0036228">
    <property type="term" value="P:protein localization to nuclear inner membrane"/>
    <property type="evidence" value="ECO:0007669"/>
    <property type="project" value="TreeGrafter"/>
</dbReference>
<reference evidence="8 9" key="1">
    <citation type="submission" date="2016-11" db="EMBL/GenBank/DDBJ databases">
        <title>The macronuclear genome of Stentor coeruleus: a giant cell with tiny introns.</title>
        <authorList>
            <person name="Slabodnick M."/>
            <person name="Ruby J.G."/>
            <person name="Reiff S.B."/>
            <person name="Swart E.C."/>
            <person name="Gosai S."/>
            <person name="Prabakaran S."/>
            <person name="Witkowska E."/>
            <person name="Larue G.E."/>
            <person name="Fisher S."/>
            <person name="Freeman R.M."/>
            <person name="Gunawardena J."/>
            <person name="Chu W."/>
            <person name="Stover N.A."/>
            <person name="Gregory B.D."/>
            <person name="Nowacki M."/>
            <person name="Derisi J."/>
            <person name="Roy S.W."/>
            <person name="Marshall W.F."/>
            <person name="Sood P."/>
        </authorList>
    </citation>
    <scope>NUCLEOTIDE SEQUENCE [LARGE SCALE GENOMIC DNA]</scope>
    <source>
        <strain evidence="8">WM001</strain>
    </source>
</reference>
<dbReference type="InterPro" id="IPR004870">
    <property type="entry name" value="Nucleoporin_Nup155"/>
</dbReference>
<dbReference type="Proteomes" id="UP000187209">
    <property type="component" value="Unassembled WGS sequence"/>
</dbReference>
<comment type="subcellular location">
    <subcellularLocation>
        <location evidence="1">Nucleus</location>
    </subcellularLocation>
</comment>
<evidence type="ECO:0000256" key="1">
    <source>
        <dbReference type="ARBA" id="ARBA00004123"/>
    </source>
</evidence>
<dbReference type="InterPro" id="IPR007187">
    <property type="entry name" value="Nucleoporin_Nup133/Nup155_C"/>
</dbReference>
<keyword evidence="5" id="KW-0175">Coiled coil</keyword>
<dbReference type="GO" id="GO:0044611">
    <property type="term" value="C:nuclear pore inner ring"/>
    <property type="evidence" value="ECO:0007669"/>
    <property type="project" value="TreeGrafter"/>
</dbReference>
<organism evidence="8 9">
    <name type="scientific">Stentor coeruleus</name>
    <dbReference type="NCBI Taxonomy" id="5963"/>
    <lineage>
        <taxon>Eukaryota</taxon>
        <taxon>Sar</taxon>
        <taxon>Alveolata</taxon>
        <taxon>Ciliophora</taxon>
        <taxon>Postciliodesmatophora</taxon>
        <taxon>Heterotrichea</taxon>
        <taxon>Heterotrichida</taxon>
        <taxon>Stentoridae</taxon>
        <taxon>Stentor</taxon>
    </lineage>
</organism>